<dbReference type="SUPFAM" id="SSF56645">
    <property type="entry name" value="Acyl-CoA dehydrogenase NM domain-like"/>
    <property type="match status" value="1"/>
</dbReference>
<dbReference type="InterPro" id="IPR037069">
    <property type="entry name" value="AcylCoA_DH/ox_N_sf"/>
</dbReference>
<dbReference type="Pfam" id="PF02771">
    <property type="entry name" value="Acyl-CoA_dh_N"/>
    <property type="match status" value="1"/>
</dbReference>
<comment type="subunit">
    <text evidence="3">Homodimer.</text>
</comment>
<reference evidence="11 12" key="1">
    <citation type="submission" date="2022-12" db="EMBL/GenBank/DDBJ databases">
        <title>Sphingomonas abieness sp. nov., an endophytic bacterium isolated from Abies koreana.</title>
        <authorList>
            <person name="Jiang L."/>
            <person name="Lee J."/>
        </authorList>
    </citation>
    <scope>NUCLEOTIDE SEQUENCE [LARGE SCALE GENOMIC DNA]</scope>
    <source>
        <strain evidence="12">PAMB 00755</strain>
    </source>
</reference>
<name>A0ABY7NLK6_9SPHN</name>
<protein>
    <submittedName>
        <fullName evidence="11">Acyl-CoA dehydrogenase family protein</fullName>
    </submittedName>
</protein>
<evidence type="ECO:0000256" key="1">
    <source>
        <dbReference type="ARBA" id="ARBA00001974"/>
    </source>
</evidence>
<gene>
    <name evidence="11" type="ORF">PBT88_16155</name>
</gene>
<evidence type="ECO:0000256" key="5">
    <source>
        <dbReference type="ARBA" id="ARBA00022827"/>
    </source>
</evidence>
<keyword evidence="4 7" id="KW-0285">Flavoprotein</keyword>
<evidence type="ECO:0000313" key="12">
    <source>
        <dbReference type="Proteomes" id="UP001210865"/>
    </source>
</evidence>
<proteinExistence type="inferred from homology"/>
<dbReference type="Proteomes" id="UP001210865">
    <property type="component" value="Chromosome"/>
</dbReference>
<feature type="domain" description="Acyl-CoA oxidase/dehydrogenase middle" evidence="9">
    <location>
        <begin position="143"/>
        <end position="244"/>
    </location>
</feature>
<dbReference type="SUPFAM" id="SSF47203">
    <property type="entry name" value="Acyl-CoA dehydrogenase C-terminal domain-like"/>
    <property type="match status" value="1"/>
</dbReference>
<evidence type="ECO:0000256" key="4">
    <source>
        <dbReference type="ARBA" id="ARBA00022630"/>
    </source>
</evidence>
<dbReference type="PANTHER" id="PTHR48083:SF13">
    <property type="entry name" value="ACYL-COA DEHYDROGENASE FAMILY MEMBER 11"/>
    <property type="match status" value="1"/>
</dbReference>
<keyword evidence="6 7" id="KW-0560">Oxidoreductase</keyword>
<dbReference type="Pfam" id="PF00441">
    <property type="entry name" value="Acyl-CoA_dh_1"/>
    <property type="match status" value="1"/>
</dbReference>
<dbReference type="Gene3D" id="1.10.540.10">
    <property type="entry name" value="Acyl-CoA dehydrogenase/oxidase, N-terminal domain"/>
    <property type="match status" value="1"/>
</dbReference>
<evidence type="ECO:0000313" key="11">
    <source>
        <dbReference type="EMBL" id="WBO21690.1"/>
    </source>
</evidence>
<comment type="cofactor">
    <cofactor evidence="1 7">
        <name>FAD</name>
        <dbReference type="ChEBI" id="CHEBI:57692"/>
    </cofactor>
</comment>
<dbReference type="PANTHER" id="PTHR48083">
    <property type="entry name" value="MEDIUM-CHAIN SPECIFIC ACYL-COA DEHYDROGENASE, MITOCHONDRIAL-RELATED"/>
    <property type="match status" value="1"/>
</dbReference>
<dbReference type="InterPro" id="IPR050741">
    <property type="entry name" value="Acyl-CoA_dehydrogenase"/>
</dbReference>
<dbReference type="InterPro" id="IPR006091">
    <property type="entry name" value="Acyl-CoA_Oxase/DH_mid-dom"/>
</dbReference>
<feature type="domain" description="Acyl-CoA dehydrogenase/oxidase N-terminal" evidence="10">
    <location>
        <begin position="7"/>
        <end position="138"/>
    </location>
</feature>
<evidence type="ECO:0000256" key="7">
    <source>
        <dbReference type="RuleBase" id="RU362125"/>
    </source>
</evidence>
<comment type="similarity">
    <text evidence="2 7">Belongs to the acyl-CoA dehydrogenase family.</text>
</comment>
<keyword evidence="5 7" id="KW-0274">FAD</keyword>
<dbReference type="InterPro" id="IPR036250">
    <property type="entry name" value="AcylCo_DH-like_C"/>
</dbReference>
<dbReference type="InterPro" id="IPR013786">
    <property type="entry name" value="AcylCoA_DH/ox_N"/>
</dbReference>
<keyword evidence="12" id="KW-1185">Reference proteome</keyword>
<dbReference type="EMBL" id="CP115174">
    <property type="protein sequence ID" value="WBO21690.1"/>
    <property type="molecule type" value="Genomic_DNA"/>
</dbReference>
<sequence>MDFTLSDREVHFRDAVRHFIDTHIRPRQADHDAQEHEGDRWKPIPVIEELKPLAKTAGLWNLFMPPQSGQPPVDDSFAFEGTQLSNLEYALCAEEMGKVGWASEVFNCSAPDTGNMEVLLRYGTRAQKDRWLKPLMDGAIRSAFLMTEPDVASSDATNIQSSIIRDGEDYVINGRKWWSSGTGDPRCQVAIVMGKSDPEGGRHASQSMILVPLDTPGVKIERMLSVYGYDHAPHGHGEVSLTNVRVPVENMLLGEGRGFEIAQGRLGPGRIHHCMRTIGVAETAIEAMAKRLTSRAAFGKRIAEHSVWEERVARARIDIEMSRLLCLKAADMMDRAGNKSAKLEIAMIKVQAPQMALKILDDAIQAHGGGGVSGDYELAHQWAALRTLRFADGPDEVHARAIAREEFGKHGEWRKAR</sequence>
<organism evidence="11 12">
    <name type="scientific">Sphingomonas abietis</name>
    <dbReference type="NCBI Taxonomy" id="3012344"/>
    <lineage>
        <taxon>Bacteria</taxon>
        <taxon>Pseudomonadati</taxon>
        <taxon>Pseudomonadota</taxon>
        <taxon>Alphaproteobacteria</taxon>
        <taxon>Sphingomonadales</taxon>
        <taxon>Sphingomonadaceae</taxon>
        <taxon>Sphingomonas</taxon>
    </lineage>
</organism>
<dbReference type="InterPro" id="IPR009100">
    <property type="entry name" value="AcylCoA_DH/oxidase_NM_dom_sf"/>
</dbReference>
<evidence type="ECO:0000256" key="6">
    <source>
        <dbReference type="ARBA" id="ARBA00023002"/>
    </source>
</evidence>
<evidence type="ECO:0000259" key="8">
    <source>
        <dbReference type="Pfam" id="PF00441"/>
    </source>
</evidence>
<dbReference type="RefSeq" id="WP_270076338.1">
    <property type="nucleotide sequence ID" value="NZ_CP115174.1"/>
</dbReference>
<evidence type="ECO:0000256" key="3">
    <source>
        <dbReference type="ARBA" id="ARBA00011738"/>
    </source>
</evidence>
<feature type="domain" description="Acyl-CoA dehydrogenase/oxidase C-terminal" evidence="8">
    <location>
        <begin position="256"/>
        <end position="405"/>
    </location>
</feature>
<evidence type="ECO:0000259" key="10">
    <source>
        <dbReference type="Pfam" id="PF02771"/>
    </source>
</evidence>
<dbReference type="Gene3D" id="2.40.110.10">
    <property type="entry name" value="Butyryl-CoA Dehydrogenase, subunit A, domain 2"/>
    <property type="match status" value="1"/>
</dbReference>
<dbReference type="InterPro" id="IPR046373">
    <property type="entry name" value="Acyl-CoA_Oxase/DH_mid-dom_sf"/>
</dbReference>
<evidence type="ECO:0000259" key="9">
    <source>
        <dbReference type="Pfam" id="PF02770"/>
    </source>
</evidence>
<dbReference type="Gene3D" id="1.20.140.10">
    <property type="entry name" value="Butyryl-CoA Dehydrogenase, subunit A, domain 3"/>
    <property type="match status" value="1"/>
</dbReference>
<evidence type="ECO:0000256" key="2">
    <source>
        <dbReference type="ARBA" id="ARBA00009347"/>
    </source>
</evidence>
<dbReference type="InterPro" id="IPR009075">
    <property type="entry name" value="AcylCo_DH/oxidase_C"/>
</dbReference>
<accession>A0ABY7NLK6</accession>
<dbReference type="Pfam" id="PF02770">
    <property type="entry name" value="Acyl-CoA_dh_M"/>
    <property type="match status" value="1"/>
</dbReference>